<proteinExistence type="predicted"/>
<dbReference type="Proteomes" id="UP001170310">
    <property type="component" value="Unassembled WGS sequence"/>
</dbReference>
<evidence type="ECO:0000313" key="2">
    <source>
        <dbReference type="Proteomes" id="UP001170310"/>
    </source>
</evidence>
<sequence>MVYADFGYGCSISEWLETTLQQSSGLRNSVYYDVNDWTECESQMIVGSEVEQSLITKNYNSSELTSSTEHLYHTNNDSGFSYLIG</sequence>
<protein>
    <submittedName>
        <fullName evidence="1">Uncharacterized protein</fullName>
    </submittedName>
</protein>
<feature type="non-terminal residue" evidence="1">
    <location>
        <position position="85"/>
    </location>
</feature>
<evidence type="ECO:0000313" key="1">
    <source>
        <dbReference type="EMBL" id="MDO6575140.1"/>
    </source>
</evidence>
<accession>A0AAW7YSA3</accession>
<reference evidence="1" key="1">
    <citation type="submission" date="2023-07" db="EMBL/GenBank/DDBJ databases">
        <title>Genome content predicts the carbon catabolic preferences of heterotrophic bacteria.</title>
        <authorList>
            <person name="Gralka M."/>
        </authorList>
    </citation>
    <scope>NUCLEOTIDE SEQUENCE</scope>
    <source>
        <strain evidence="1">E2R20</strain>
    </source>
</reference>
<name>A0AAW7YSA3_9STAP</name>
<keyword evidence="2" id="KW-1185">Reference proteome</keyword>
<comment type="caution">
    <text evidence="1">The sequence shown here is derived from an EMBL/GenBank/DDBJ whole genome shotgun (WGS) entry which is preliminary data.</text>
</comment>
<dbReference type="EMBL" id="JAUOQO010000262">
    <property type="protein sequence ID" value="MDO6575140.1"/>
    <property type="molecule type" value="Genomic_DNA"/>
</dbReference>
<dbReference type="AlphaFoldDB" id="A0AAW7YSA3"/>
<gene>
    <name evidence="1" type="ORF">Q4528_13575</name>
</gene>
<organism evidence="1 2">
    <name type="scientific">Staphylococcus pasteuri_A</name>
    <dbReference type="NCBI Taxonomy" id="3062664"/>
    <lineage>
        <taxon>Bacteria</taxon>
        <taxon>Bacillati</taxon>
        <taxon>Bacillota</taxon>
        <taxon>Bacilli</taxon>
        <taxon>Bacillales</taxon>
        <taxon>Staphylococcaceae</taxon>
        <taxon>Staphylococcus</taxon>
    </lineage>
</organism>